<dbReference type="PANTHER" id="PTHR42928:SF5">
    <property type="entry name" value="BLR1237 PROTEIN"/>
    <property type="match status" value="1"/>
</dbReference>
<evidence type="ECO:0000256" key="1">
    <source>
        <dbReference type="ARBA" id="ARBA00006987"/>
    </source>
</evidence>
<reference evidence="3 4" key="1">
    <citation type="submission" date="2018-07" db="EMBL/GenBank/DDBJ databases">
        <title>Genomic Encyclopedia of Type Strains, Phase IV (KMG-IV): sequencing the most valuable type-strain genomes for metagenomic binning, comparative biology and taxonomic classification.</title>
        <authorList>
            <person name="Goeker M."/>
        </authorList>
    </citation>
    <scope>NUCLEOTIDE SEQUENCE [LARGE SCALE GENOMIC DNA]</scope>
    <source>
        <strain evidence="3 4">DSM 21352</strain>
    </source>
</reference>
<dbReference type="InterPro" id="IPR042100">
    <property type="entry name" value="Bug_dom1"/>
</dbReference>
<sequence>MTMKRILALALFPLLTLHAAAQSWPTKPVKVVVPAPAGSSLDFIVRTLGNRLSTRWGQPVIVDNKPGAGGMLGMSAVAKAAPDGYTLGIGFNGPIAFAPFMYKQMAYDPVKDLAPIVMTSSQPNVLAVPANHPAKTVQEFVSWARAQPNGVAYGSVGAGSSSHLTMELLRTTAGFEATHVPFNGSPPAGISLASGETQALFTVAPALLPLVASGRIRLLAVTSAKRMEGMEQLPTIAESGYPGFEALAWNGLFSAAGTPAAVIAKVNADVNTALKEPEVQAAFAKQGLVPGGGTPQALASFMAQERSKWGAIIQKTGIRLD</sequence>
<dbReference type="Proteomes" id="UP000255265">
    <property type="component" value="Unassembled WGS sequence"/>
</dbReference>
<protein>
    <submittedName>
        <fullName evidence="3">Tripartite-type tricarboxylate transporter receptor subunit TctC</fullName>
    </submittedName>
</protein>
<organism evidence="3 4">
    <name type="scientific">Pseudacidovorax intermedius</name>
    <dbReference type="NCBI Taxonomy" id="433924"/>
    <lineage>
        <taxon>Bacteria</taxon>
        <taxon>Pseudomonadati</taxon>
        <taxon>Pseudomonadota</taxon>
        <taxon>Betaproteobacteria</taxon>
        <taxon>Burkholderiales</taxon>
        <taxon>Comamonadaceae</taxon>
        <taxon>Pseudacidovorax</taxon>
    </lineage>
</organism>
<dbReference type="Pfam" id="PF03401">
    <property type="entry name" value="TctC"/>
    <property type="match status" value="1"/>
</dbReference>
<dbReference type="RefSeq" id="WP_342354302.1">
    <property type="nucleotide sequence ID" value="NZ_QQAV01000005.1"/>
</dbReference>
<proteinExistence type="inferred from homology"/>
<dbReference type="Gene3D" id="3.40.190.10">
    <property type="entry name" value="Periplasmic binding protein-like II"/>
    <property type="match status" value="1"/>
</dbReference>
<gene>
    <name evidence="3" type="ORF">DFR41_105259</name>
</gene>
<dbReference type="InterPro" id="IPR005064">
    <property type="entry name" value="BUG"/>
</dbReference>
<feature type="chain" id="PRO_5016653850" evidence="2">
    <location>
        <begin position="20"/>
        <end position="321"/>
    </location>
</feature>
<name>A0A370FF47_9BURK</name>
<evidence type="ECO:0000313" key="4">
    <source>
        <dbReference type="Proteomes" id="UP000255265"/>
    </source>
</evidence>
<dbReference type="SUPFAM" id="SSF53850">
    <property type="entry name" value="Periplasmic binding protein-like II"/>
    <property type="match status" value="1"/>
</dbReference>
<dbReference type="Gene3D" id="3.40.190.150">
    <property type="entry name" value="Bordetella uptake gene, domain 1"/>
    <property type="match status" value="1"/>
</dbReference>
<dbReference type="PIRSF" id="PIRSF017082">
    <property type="entry name" value="YflP"/>
    <property type="match status" value="1"/>
</dbReference>
<evidence type="ECO:0000256" key="2">
    <source>
        <dbReference type="SAM" id="SignalP"/>
    </source>
</evidence>
<comment type="similarity">
    <text evidence="1">Belongs to the UPF0065 (bug) family.</text>
</comment>
<dbReference type="STRING" id="433924.NS331_01315"/>
<keyword evidence="3" id="KW-0675">Receptor</keyword>
<accession>A0A370FF47</accession>
<keyword evidence="4" id="KW-1185">Reference proteome</keyword>
<comment type="caution">
    <text evidence="3">The sequence shown here is derived from an EMBL/GenBank/DDBJ whole genome shotgun (WGS) entry which is preliminary data.</text>
</comment>
<dbReference type="AlphaFoldDB" id="A0A370FF47"/>
<keyword evidence="2" id="KW-0732">Signal</keyword>
<dbReference type="PANTHER" id="PTHR42928">
    <property type="entry name" value="TRICARBOXYLATE-BINDING PROTEIN"/>
    <property type="match status" value="1"/>
</dbReference>
<dbReference type="EMBL" id="QQAV01000005">
    <property type="protein sequence ID" value="RDI24344.1"/>
    <property type="molecule type" value="Genomic_DNA"/>
</dbReference>
<dbReference type="CDD" id="cd07012">
    <property type="entry name" value="PBP2_Bug_TTT"/>
    <property type="match status" value="1"/>
</dbReference>
<feature type="signal peptide" evidence="2">
    <location>
        <begin position="1"/>
        <end position="19"/>
    </location>
</feature>
<evidence type="ECO:0000313" key="3">
    <source>
        <dbReference type="EMBL" id="RDI24344.1"/>
    </source>
</evidence>